<keyword evidence="5 9" id="KW-0949">S-adenosyl-L-methionine</keyword>
<comment type="similarity">
    <text evidence="9">Belongs to the class-III pyridoxal-phosphate-dependent aminotransferase family. BioA subfamily.</text>
</comment>
<evidence type="ECO:0000256" key="6">
    <source>
        <dbReference type="ARBA" id="ARBA00022756"/>
    </source>
</evidence>
<feature type="binding site" evidence="9">
    <location>
        <begin position="111"/>
        <end position="112"/>
    </location>
    <ligand>
        <name>pyridoxal 5'-phosphate</name>
        <dbReference type="ChEBI" id="CHEBI:597326"/>
    </ligand>
</feature>
<dbReference type="AlphaFoldDB" id="A0A511NGM9"/>
<dbReference type="Proteomes" id="UP000321245">
    <property type="component" value="Unassembled WGS sequence"/>
</dbReference>
<reference evidence="10 11" key="1">
    <citation type="submission" date="2019-07" db="EMBL/GenBank/DDBJ databases">
        <title>Whole genome shotgun sequence of Empedobacter brevis NBRC 14943.</title>
        <authorList>
            <person name="Hosoyama A."/>
            <person name="Uohara A."/>
            <person name="Ohji S."/>
            <person name="Ichikawa N."/>
        </authorList>
    </citation>
    <scope>NUCLEOTIDE SEQUENCE [LARGE SCALE GENOMIC DNA]</scope>
    <source>
        <strain evidence="10 11">NBRC 14943</strain>
    </source>
</reference>
<organism evidence="10 11">
    <name type="scientific">Empedobacter brevis NBRC 14943 = ATCC 43319</name>
    <dbReference type="NCBI Taxonomy" id="1218108"/>
    <lineage>
        <taxon>Bacteria</taxon>
        <taxon>Pseudomonadati</taxon>
        <taxon>Bacteroidota</taxon>
        <taxon>Flavobacteriia</taxon>
        <taxon>Flavobacteriales</taxon>
        <taxon>Weeksellaceae</taxon>
        <taxon>Empedobacter</taxon>
    </lineage>
</organism>
<feature type="binding site" evidence="9">
    <location>
        <position position="235"/>
    </location>
    <ligand>
        <name>pyridoxal 5'-phosphate</name>
        <dbReference type="ChEBI" id="CHEBI:597326"/>
    </ligand>
</feature>
<feature type="binding site" evidence="9">
    <location>
        <position position="389"/>
    </location>
    <ligand>
        <name>substrate</name>
    </ligand>
</feature>
<feature type="binding site" evidence="9">
    <location>
        <position position="143"/>
    </location>
    <ligand>
        <name>substrate</name>
    </ligand>
</feature>
<feature type="site" description="Participates in the substrate recognition with KAPA and in a stacking interaction with the adenine ring of SAM" evidence="9">
    <location>
        <position position="16"/>
    </location>
</feature>
<evidence type="ECO:0000256" key="1">
    <source>
        <dbReference type="ARBA" id="ARBA00001933"/>
    </source>
</evidence>
<protein>
    <recommendedName>
        <fullName evidence="9">Adenosylmethionine-8-amino-7-oxononanoate aminotransferase</fullName>
        <ecNumber evidence="9">2.6.1.62</ecNumber>
    </recommendedName>
    <alternativeName>
        <fullName evidence="9">7,8-diamino-pelargonic acid aminotransferase</fullName>
        <shortName evidence="9">DAPA AT</shortName>
        <shortName evidence="9">DAPA aminotransferase</shortName>
    </alternativeName>
    <alternativeName>
        <fullName evidence="9">7,8-diaminononanoate synthase</fullName>
        <shortName evidence="9">DANS</shortName>
    </alternativeName>
    <alternativeName>
        <fullName evidence="9">Diaminopelargonic acid synthase</fullName>
    </alternativeName>
</protein>
<dbReference type="OrthoDB" id="9801052at2"/>
<feature type="binding site" evidence="9">
    <location>
        <begin position="299"/>
        <end position="300"/>
    </location>
    <ligand>
        <name>pyridoxal 5'-phosphate</name>
        <dbReference type="ChEBI" id="CHEBI:597326"/>
    </ligand>
</feature>
<keyword evidence="6 9" id="KW-0093">Biotin biosynthesis</keyword>
<dbReference type="RefSeq" id="WP_019976565.1">
    <property type="nucleotide sequence ID" value="NZ_BJXC01000010.1"/>
</dbReference>
<feature type="binding site" evidence="9">
    <location>
        <position position="298"/>
    </location>
    <ligand>
        <name>substrate</name>
    </ligand>
</feature>
<dbReference type="SUPFAM" id="SSF53383">
    <property type="entry name" value="PLP-dependent transferases"/>
    <property type="match status" value="1"/>
</dbReference>
<dbReference type="EMBL" id="BJXC01000010">
    <property type="protein sequence ID" value="GEM51965.1"/>
    <property type="molecule type" value="Genomic_DNA"/>
</dbReference>
<dbReference type="GO" id="GO:0004015">
    <property type="term" value="F:adenosylmethionine-8-amino-7-oxononanoate transaminase activity"/>
    <property type="evidence" value="ECO:0007669"/>
    <property type="project" value="UniProtKB-UniRule"/>
</dbReference>
<dbReference type="InterPro" id="IPR015421">
    <property type="entry name" value="PyrdxlP-dep_Trfase_major"/>
</dbReference>
<evidence type="ECO:0000256" key="8">
    <source>
        <dbReference type="ARBA" id="ARBA00048449"/>
    </source>
</evidence>
<dbReference type="GO" id="GO:0004141">
    <property type="term" value="F:dethiobiotin synthase activity"/>
    <property type="evidence" value="ECO:0007669"/>
    <property type="project" value="TreeGrafter"/>
</dbReference>
<gene>
    <name evidence="9 10" type="primary">bioA</name>
    <name evidence="10" type="ORF">EB1_17550</name>
</gene>
<evidence type="ECO:0000256" key="7">
    <source>
        <dbReference type="ARBA" id="ARBA00022898"/>
    </source>
</evidence>
<comment type="cofactor">
    <cofactor evidence="1 9">
        <name>pyridoxal 5'-phosphate</name>
        <dbReference type="ChEBI" id="CHEBI:597326"/>
    </cofactor>
</comment>
<dbReference type="InterPro" id="IPR015422">
    <property type="entry name" value="PyrdxlP-dep_Trfase_small"/>
</dbReference>
<dbReference type="EC" id="2.6.1.62" evidence="9"/>
<evidence type="ECO:0000313" key="10">
    <source>
        <dbReference type="EMBL" id="GEM51965.1"/>
    </source>
</evidence>
<feature type="modified residue" description="N6-(pyridoxal phosphate)lysine" evidence="9">
    <location>
        <position position="264"/>
    </location>
</feature>
<name>A0A511NGM9_9FLAO</name>
<comment type="catalytic activity">
    <reaction evidence="8 9">
        <text>(8S)-8-amino-7-oxononanoate + S-adenosyl-L-methionine = S-adenosyl-4-methylsulfanyl-2-oxobutanoate + (7R,8S)-7,8-diammoniononanoate</text>
        <dbReference type="Rhea" id="RHEA:16861"/>
        <dbReference type="ChEBI" id="CHEBI:16490"/>
        <dbReference type="ChEBI" id="CHEBI:59789"/>
        <dbReference type="ChEBI" id="CHEBI:149468"/>
        <dbReference type="ChEBI" id="CHEBI:149469"/>
        <dbReference type="EC" id="2.6.1.62"/>
    </reaction>
</comment>
<comment type="subunit">
    <text evidence="9">Homodimer.</text>
</comment>
<keyword evidence="4 9" id="KW-0808">Transferase</keyword>
<dbReference type="HAMAP" id="MF_00834">
    <property type="entry name" value="BioA"/>
    <property type="match status" value="1"/>
</dbReference>
<dbReference type="InterPro" id="IPR015424">
    <property type="entry name" value="PyrdxlP-dep_Trfase"/>
</dbReference>
<keyword evidence="7 9" id="KW-0663">Pyridoxal phosphate</keyword>
<dbReference type="UniPathway" id="UPA00078">
    <property type="reaction ID" value="UER00160"/>
</dbReference>
<feature type="binding site" evidence="9">
    <location>
        <position position="51"/>
    </location>
    <ligand>
        <name>substrate</name>
    </ligand>
</feature>
<dbReference type="InterPro" id="IPR049704">
    <property type="entry name" value="Aminotrans_3_PPA_site"/>
</dbReference>
<comment type="pathway">
    <text evidence="2 9">Cofactor biosynthesis; biotin biosynthesis; 7,8-diaminononanoate from 8-amino-7-oxononanoate (SAM route): step 1/1.</text>
</comment>
<dbReference type="STRING" id="1218108.GCA_000382425_03093"/>
<evidence type="ECO:0000256" key="2">
    <source>
        <dbReference type="ARBA" id="ARBA00005063"/>
    </source>
</evidence>
<accession>A0A511NGM9</accession>
<dbReference type="Gene3D" id="3.90.1150.10">
    <property type="entry name" value="Aspartate Aminotransferase, domain 1"/>
    <property type="match status" value="1"/>
</dbReference>
<dbReference type="NCBIfam" id="NF004624">
    <property type="entry name" value="PRK05964.1"/>
    <property type="match status" value="1"/>
</dbReference>
<sequence>MYTLKERDYLVNWHPYTQMKKADDIVPIVRGEGAYIFDENNKKYIDAVSSWWVTLHGHAHPYIAKKVYEQLNTLEQVIFAGFTHRPAVELSERLLALLPFNQQKVFYSDNGSTAIEVGLKMCMQFHYNNQENRQKILAFKNAYHGDTFGAMSVSGRGIWTQPFNERLFEVIFIETPTEENIESIKKQIAELADEVACFIYEPLVQGAAGMLMYEAAYLDELMNFCRKKRILLIQDEVFVGFGRTGKIFAANHLSEVPDVMCFSKGLTGGTMPLGVTTCSDLIYNAFYSKDYTKTLYHGHSFTASPLACTAALASLELLLEEATQEKIVNIVTQHEVFREQLKTHPKVKVVRQCGTILALEWKTEEETSYFSDMHKKLYPYFLDHGILLRPLGNIIYLVPPYCISTVDLNYIYKTILKALDEL</sequence>
<dbReference type="PROSITE" id="PS00600">
    <property type="entry name" value="AA_TRANSFER_CLASS_3"/>
    <property type="match status" value="1"/>
</dbReference>
<evidence type="ECO:0000256" key="5">
    <source>
        <dbReference type="ARBA" id="ARBA00022691"/>
    </source>
</evidence>
<dbReference type="CDD" id="cd00610">
    <property type="entry name" value="OAT_like"/>
    <property type="match status" value="1"/>
</dbReference>
<evidence type="ECO:0000313" key="11">
    <source>
        <dbReference type="Proteomes" id="UP000321245"/>
    </source>
</evidence>
<dbReference type="GO" id="GO:0009102">
    <property type="term" value="P:biotin biosynthetic process"/>
    <property type="evidence" value="ECO:0007669"/>
    <property type="project" value="UniProtKB-UniRule"/>
</dbReference>
<dbReference type="InterPro" id="IPR005815">
    <property type="entry name" value="BioA"/>
</dbReference>
<evidence type="ECO:0000256" key="9">
    <source>
        <dbReference type="HAMAP-Rule" id="MF_00834"/>
    </source>
</evidence>
<dbReference type="PANTHER" id="PTHR42684">
    <property type="entry name" value="ADENOSYLMETHIONINE-8-AMINO-7-OXONONANOATE AMINOTRANSFERASE"/>
    <property type="match status" value="1"/>
</dbReference>
<evidence type="ECO:0000256" key="4">
    <source>
        <dbReference type="ARBA" id="ARBA00022679"/>
    </source>
</evidence>
<dbReference type="GO" id="GO:0005737">
    <property type="term" value="C:cytoplasm"/>
    <property type="evidence" value="ECO:0007669"/>
    <property type="project" value="UniProtKB-SubCell"/>
</dbReference>
<keyword evidence="11" id="KW-1185">Reference proteome</keyword>
<proteinExistence type="inferred from homology"/>
<dbReference type="GO" id="GO:0051537">
    <property type="term" value="F:2 iron, 2 sulfur cluster binding"/>
    <property type="evidence" value="ECO:0007669"/>
    <property type="project" value="UniProtKB-KW"/>
</dbReference>
<feature type="binding site" evidence="9">
    <location>
        <position position="264"/>
    </location>
    <ligand>
        <name>substrate</name>
    </ligand>
</feature>
<keyword evidence="9" id="KW-0963">Cytoplasm</keyword>
<dbReference type="Pfam" id="PF00202">
    <property type="entry name" value="Aminotran_3"/>
    <property type="match status" value="1"/>
</dbReference>
<dbReference type="PANTHER" id="PTHR42684:SF3">
    <property type="entry name" value="ADENOSYLMETHIONINE-8-AMINO-7-OXONONANOATE AMINOTRANSFERASE"/>
    <property type="match status" value="1"/>
</dbReference>
<dbReference type="GO" id="GO:0030170">
    <property type="term" value="F:pyridoxal phosphate binding"/>
    <property type="evidence" value="ECO:0007669"/>
    <property type="project" value="UniProtKB-UniRule"/>
</dbReference>
<dbReference type="Gene3D" id="3.40.640.10">
    <property type="entry name" value="Type I PLP-dependent aspartate aminotransferase-like (Major domain)"/>
    <property type="match status" value="1"/>
</dbReference>
<comment type="subcellular location">
    <subcellularLocation>
        <location evidence="9">Cytoplasm</location>
    </subcellularLocation>
</comment>
<comment type="caution">
    <text evidence="10">The sequence shown here is derived from an EMBL/GenBank/DDBJ whole genome shotgun (WGS) entry which is preliminary data.</text>
</comment>
<dbReference type="NCBIfam" id="TIGR00508">
    <property type="entry name" value="bioA"/>
    <property type="match status" value="1"/>
</dbReference>
<keyword evidence="3 9" id="KW-0032">Aminotransferase</keyword>
<dbReference type="GeneID" id="84651148"/>
<dbReference type="InterPro" id="IPR005814">
    <property type="entry name" value="Aminotrans_3"/>
</dbReference>
<comment type="function">
    <text evidence="9">Catalyzes the transfer of the alpha-amino group from S-adenosyl-L-methionine (SAM) to 7-keto-8-aminopelargonic acid (KAPA) to form 7,8-diaminopelargonic acid (DAPA). It is the only aminotransferase known to utilize SAM as an amino donor.</text>
</comment>
<evidence type="ECO:0000256" key="3">
    <source>
        <dbReference type="ARBA" id="ARBA00022576"/>
    </source>
</evidence>